<dbReference type="KEGG" id="vap:Vapar_2061"/>
<gene>
    <name evidence="2" type="ordered locus">Vapar_2061</name>
</gene>
<feature type="transmembrane region" description="Helical" evidence="1">
    <location>
        <begin position="31"/>
        <end position="53"/>
    </location>
</feature>
<keyword evidence="1" id="KW-1133">Transmembrane helix</keyword>
<sequence>MSGATCFVPQSLSFLGIYNPAMRVGHRFRKLISWIACLAVLMGSVAPVLSYAFQPSQGGAGWVEVCTALGQQLVHVDGAAAEPSNSKQADDHARAHCPYCSSHAVQLGLPPASSPVLFVPTLHYGLPALFRAAPRTLFAWSTAQPRAPPRIS</sequence>
<dbReference type="eggNOG" id="ENOG50331UA">
    <property type="taxonomic scope" value="Bacteria"/>
</dbReference>
<accession>C5CWE8</accession>
<dbReference type="STRING" id="543728.Vapar_2061"/>
<dbReference type="AlphaFoldDB" id="C5CWE8"/>
<dbReference type="HOGENOM" id="CLU_123889_1_0_4"/>
<organism evidence="2">
    <name type="scientific">Variovorax paradoxus (strain S110)</name>
    <dbReference type="NCBI Taxonomy" id="543728"/>
    <lineage>
        <taxon>Bacteria</taxon>
        <taxon>Pseudomonadati</taxon>
        <taxon>Pseudomonadota</taxon>
        <taxon>Betaproteobacteria</taxon>
        <taxon>Burkholderiales</taxon>
        <taxon>Comamonadaceae</taxon>
        <taxon>Variovorax</taxon>
    </lineage>
</organism>
<keyword evidence="1" id="KW-0472">Membrane</keyword>
<proteinExistence type="predicted"/>
<dbReference type="EMBL" id="CP001635">
    <property type="protein sequence ID" value="ACS18703.1"/>
    <property type="molecule type" value="Genomic_DNA"/>
</dbReference>
<dbReference type="InterPro" id="IPR021333">
    <property type="entry name" value="DUF2946"/>
</dbReference>
<evidence type="ECO:0000256" key="1">
    <source>
        <dbReference type="SAM" id="Phobius"/>
    </source>
</evidence>
<evidence type="ECO:0000313" key="2">
    <source>
        <dbReference type="EMBL" id="ACS18703.1"/>
    </source>
</evidence>
<reference evidence="2" key="1">
    <citation type="submission" date="2009-06" db="EMBL/GenBank/DDBJ databases">
        <title>Complete sequence of chromosome 1 of Variovorax paradoxus S110.</title>
        <authorList>
            <consortium name="US DOE Joint Genome Institute"/>
            <person name="Lucas S."/>
            <person name="Copeland A."/>
            <person name="Lapidus A."/>
            <person name="Glavina del Rio T."/>
            <person name="Tice H."/>
            <person name="Bruce D."/>
            <person name="Goodwin L."/>
            <person name="Pitluck S."/>
            <person name="Chertkov O."/>
            <person name="Brettin T."/>
            <person name="Detter J.C."/>
            <person name="Han C."/>
            <person name="Larimer F."/>
            <person name="Land M."/>
            <person name="Hauser L."/>
            <person name="Kyrpides N."/>
            <person name="Ovchinnikova G."/>
            <person name="Orwin P."/>
            <person name="Leadbetter J.R."/>
            <person name="Spain J.C."/>
            <person name="Han J.I."/>
        </authorList>
    </citation>
    <scope>NUCLEOTIDE SEQUENCE</scope>
    <source>
        <strain evidence="2">S110</strain>
    </source>
</reference>
<protein>
    <submittedName>
        <fullName evidence="2">Putative lipoprotein</fullName>
    </submittedName>
</protein>
<name>C5CWE8_VARPS</name>
<keyword evidence="2" id="KW-0449">Lipoprotein</keyword>
<keyword evidence="1" id="KW-0812">Transmembrane</keyword>
<dbReference type="Pfam" id="PF11162">
    <property type="entry name" value="DUF2946"/>
    <property type="match status" value="1"/>
</dbReference>